<evidence type="ECO:0000313" key="2">
    <source>
        <dbReference type="Proteomes" id="UP001362999"/>
    </source>
</evidence>
<evidence type="ECO:0000313" key="1">
    <source>
        <dbReference type="EMBL" id="KAK7036040.1"/>
    </source>
</evidence>
<gene>
    <name evidence="1" type="ORF">R3P38DRAFT_2698172</name>
</gene>
<name>A0AAW0CBL7_9AGAR</name>
<organism evidence="1 2">
    <name type="scientific">Favolaschia claudopus</name>
    <dbReference type="NCBI Taxonomy" id="2862362"/>
    <lineage>
        <taxon>Eukaryota</taxon>
        <taxon>Fungi</taxon>
        <taxon>Dikarya</taxon>
        <taxon>Basidiomycota</taxon>
        <taxon>Agaricomycotina</taxon>
        <taxon>Agaricomycetes</taxon>
        <taxon>Agaricomycetidae</taxon>
        <taxon>Agaricales</taxon>
        <taxon>Marasmiineae</taxon>
        <taxon>Mycenaceae</taxon>
        <taxon>Favolaschia</taxon>
    </lineage>
</organism>
<dbReference type="Proteomes" id="UP001362999">
    <property type="component" value="Unassembled WGS sequence"/>
</dbReference>
<dbReference type="AlphaFoldDB" id="A0AAW0CBL7"/>
<protein>
    <recommendedName>
        <fullName evidence="3">BTB domain-containing protein</fullName>
    </recommendedName>
</protein>
<accession>A0AAW0CBL7</accession>
<evidence type="ECO:0008006" key="3">
    <source>
        <dbReference type="Google" id="ProtNLM"/>
    </source>
</evidence>
<sequence length="352" mass="39867">MMMSTDLIPPAHSSVNEAEDPQYVRELWFEDGSIVIKAGNSLYRVYRGALSNHSPVFRDMLAFPQPLGSDSGLVDGYPFVELPDPDVEVTPFLKAVFEPEYFMPFPAHTTFGAVVGCLHLGNKYGVDFLRARALNHLSSGYPTTLSGFDLLNHYRPDITASALEEQSWESPNDATFTLRAIQLARVVDAPWILPAAFYALSSNFNRVGLVAFHGVLYNGVEIKLTMQEQRSFLQGYNVQRNGTVADALRFLFDPENIPGCKHPPQCVVERWKGLEYIREFIRSHPADPLLTWEWSDWKQLHGMCSKCLKTLKEIHQDARQAFWNQLPETYGLPSWDVLEHLKKDALGPNLTH</sequence>
<keyword evidence="2" id="KW-1185">Reference proteome</keyword>
<reference evidence="1 2" key="1">
    <citation type="journal article" date="2024" name="J Genomics">
        <title>Draft genome sequencing and assembly of Favolaschia claudopus CIRM-BRFM 2984 isolated from oak limbs.</title>
        <authorList>
            <person name="Navarro D."/>
            <person name="Drula E."/>
            <person name="Chaduli D."/>
            <person name="Cazenave R."/>
            <person name="Ahrendt S."/>
            <person name="Wang J."/>
            <person name="Lipzen A."/>
            <person name="Daum C."/>
            <person name="Barry K."/>
            <person name="Grigoriev I.V."/>
            <person name="Favel A."/>
            <person name="Rosso M.N."/>
            <person name="Martin F."/>
        </authorList>
    </citation>
    <scope>NUCLEOTIDE SEQUENCE [LARGE SCALE GENOMIC DNA]</scope>
    <source>
        <strain evidence="1 2">CIRM-BRFM 2984</strain>
    </source>
</reference>
<proteinExistence type="predicted"/>
<dbReference type="EMBL" id="JAWWNJ010000019">
    <property type="protein sequence ID" value="KAK7036040.1"/>
    <property type="molecule type" value="Genomic_DNA"/>
</dbReference>
<comment type="caution">
    <text evidence="1">The sequence shown here is derived from an EMBL/GenBank/DDBJ whole genome shotgun (WGS) entry which is preliminary data.</text>
</comment>